<name>A0A7W4VP34_9HYPH</name>
<comment type="caution">
    <text evidence="1">The sequence shown here is derived from an EMBL/GenBank/DDBJ whole genome shotgun (WGS) entry which is preliminary data.</text>
</comment>
<protein>
    <submittedName>
        <fullName evidence="1">7-cyano-7-deazaguanine synthase in queuosine biosynthesis</fullName>
    </submittedName>
</protein>
<evidence type="ECO:0000313" key="1">
    <source>
        <dbReference type="EMBL" id="MBB3020683.1"/>
    </source>
</evidence>
<proteinExistence type="predicted"/>
<dbReference type="AlphaFoldDB" id="A0A7W4VP34"/>
<dbReference type="EMBL" id="JACHWB010000005">
    <property type="protein sequence ID" value="MBB3020683.1"/>
    <property type="molecule type" value="Genomic_DNA"/>
</dbReference>
<organism evidence="1 2">
    <name type="scientific">Microvirga lupini</name>
    <dbReference type="NCBI Taxonomy" id="420324"/>
    <lineage>
        <taxon>Bacteria</taxon>
        <taxon>Pseudomonadati</taxon>
        <taxon>Pseudomonadota</taxon>
        <taxon>Alphaproteobacteria</taxon>
        <taxon>Hyphomicrobiales</taxon>
        <taxon>Methylobacteriaceae</taxon>
        <taxon>Microvirga</taxon>
    </lineage>
</organism>
<dbReference type="RefSeq" id="WP_183452902.1">
    <property type="nucleotide sequence ID" value="NZ_JACHWB010000005.1"/>
</dbReference>
<evidence type="ECO:0000313" key="2">
    <source>
        <dbReference type="Proteomes" id="UP000532010"/>
    </source>
</evidence>
<reference evidence="1 2" key="1">
    <citation type="submission" date="2020-08" db="EMBL/GenBank/DDBJ databases">
        <title>The Agave Microbiome: Exploring the role of microbial communities in plant adaptations to desert environments.</title>
        <authorList>
            <person name="Partida-Martinez L.P."/>
        </authorList>
    </citation>
    <scope>NUCLEOTIDE SEQUENCE [LARGE SCALE GENOMIC DNA]</scope>
    <source>
        <strain evidence="1 2">AT3.9</strain>
    </source>
</reference>
<sequence>MISFKRQSESLAISKEHALEGFFYFTSVREEEASKYPDYVEARLAATESVKKLATAEEAFGSARVRSWLDEIEAKAIAELSKRGAA</sequence>
<keyword evidence="2" id="KW-1185">Reference proteome</keyword>
<gene>
    <name evidence="1" type="ORF">FHR70_003769</name>
</gene>
<dbReference type="Proteomes" id="UP000532010">
    <property type="component" value="Unassembled WGS sequence"/>
</dbReference>
<accession>A0A7W4VP34</accession>